<organism evidence="12 13">
    <name type="scientific">Mumia zhuanghuii</name>
    <dbReference type="NCBI Taxonomy" id="2585211"/>
    <lineage>
        <taxon>Bacteria</taxon>
        <taxon>Bacillati</taxon>
        <taxon>Actinomycetota</taxon>
        <taxon>Actinomycetes</taxon>
        <taxon>Propionibacteriales</taxon>
        <taxon>Nocardioidaceae</taxon>
        <taxon>Mumia</taxon>
    </lineage>
</organism>
<keyword evidence="1" id="KW-0540">Nuclease</keyword>
<evidence type="ECO:0000256" key="4">
    <source>
        <dbReference type="ARBA" id="ARBA00022801"/>
    </source>
</evidence>
<dbReference type="SUPFAM" id="SSF52540">
    <property type="entry name" value="P-loop containing nucleoside triphosphate hydrolases"/>
    <property type="match status" value="1"/>
</dbReference>
<dbReference type="GO" id="GO:0043139">
    <property type="term" value="F:5'-3' DNA helicase activity"/>
    <property type="evidence" value="ECO:0007669"/>
    <property type="project" value="TreeGrafter"/>
</dbReference>
<dbReference type="GO" id="GO:0005524">
    <property type="term" value="F:ATP binding"/>
    <property type="evidence" value="ECO:0007669"/>
    <property type="project" value="UniProtKB-KW"/>
</dbReference>
<dbReference type="CDD" id="cd18808">
    <property type="entry name" value="SF1_C_Upf1"/>
    <property type="match status" value="1"/>
</dbReference>
<evidence type="ECO:0000259" key="11">
    <source>
        <dbReference type="Pfam" id="PF13482"/>
    </source>
</evidence>
<gene>
    <name evidence="12" type="ORF">FHE65_14310</name>
</gene>
<keyword evidence="7" id="KW-0067">ATP-binding</keyword>
<evidence type="ECO:0000256" key="5">
    <source>
        <dbReference type="ARBA" id="ARBA00022806"/>
    </source>
</evidence>
<evidence type="ECO:0000256" key="2">
    <source>
        <dbReference type="ARBA" id="ARBA00022741"/>
    </source>
</evidence>
<dbReference type="InterPro" id="IPR038726">
    <property type="entry name" value="PDDEXK_AddAB-type"/>
</dbReference>
<evidence type="ECO:0000256" key="1">
    <source>
        <dbReference type="ARBA" id="ARBA00022722"/>
    </source>
</evidence>
<dbReference type="Proteomes" id="UP000306740">
    <property type="component" value="Unassembled WGS sequence"/>
</dbReference>
<accession>A0A5C4MQ46</accession>
<evidence type="ECO:0000256" key="3">
    <source>
        <dbReference type="ARBA" id="ARBA00022763"/>
    </source>
</evidence>
<feature type="domain" description="DNA2/NAM7 helicase-like C-terminal" evidence="10">
    <location>
        <begin position="970"/>
        <end position="1137"/>
    </location>
</feature>
<dbReference type="InterPro" id="IPR019993">
    <property type="entry name" value="RecB_nuclease_TM0106_put"/>
</dbReference>
<dbReference type="AlphaFoldDB" id="A0A5C4MQ46"/>
<dbReference type="Pfam" id="PF13482">
    <property type="entry name" value="RNase_H_2"/>
    <property type="match status" value="1"/>
</dbReference>
<dbReference type="Pfam" id="PF13087">
    <property type="entry name" value="AAA_12"/>
    <property type="match status" value="1"/>
</dbReference>
<feature type="domain" description="YprB ribonuclease H-like" evidence="11">
    <location>
        <begin position="322"/>
        <end position="517"/>
    </location>
</feature>
<dbReference type="RefSeq" id="WP_139106066.1">
    <property type="nucleotide sequence ID" value="NZ_VDFR01000065.1"/>
</dbReference>
<dbReference type="InterPro" id="IPR027417">
    <property type="entry name" value="P-loop_NTPase"/>
</dbReference>
<evidence type="ECO:0000313" key="13">
    <source>
        <dbReference type="Proteomes" id="UP000306740"/>
    </source>
</evidence>
<dbReference type="Gene3D" id="3.40.50.300">
    <property type="entry name" value="P-loop containing nucleotide triphosphate hydrolases"/>
    <property type="match status" value="2"/>
</dbReference>
<protein>
    <submittedName>
        <fullName evidence="12">TM0106 family RecB-like putative nuclease</fullName>
    </submittedName>
</protein>
<keyword evidence="4" id="KW-0378">Hydrolase</keyword>
<keyword evidence="3" id="KW-0227">DNA damage</keyword>
<dbReference type="Pfam" id="PF12705">
    <property type="entry name" value="PDDEXK_1"/>
    <property type="match status" value="1"/>
</dbReference>
<evidence type="ECO:0000259" key="10">
    <source>
        <dbReference type="Pfam" id="PF13087"/>
    </source>
</evidence>
<keyword evidence="5" id="KW-0347">Helicase</keyword>
<feature type="domain" description="PD-(D/E)XK endonuclease-like" evidence="9">
    <location>
        <begin position="10"/>
        <end position="223"/>
    </location>
</feature>
<evidence type="ECO:0000256" key="7">
    <source>
        <dbReference type="ARBA" id="ARBA00022840"/>
    </source>
</evidence>
<evidence type="ECO:0000313" key="12">
    <source>
        <dbReference type="EMBL" id="TNC45884.1"/>
    </source>
</evidence>
<dbReference type="GO" id="GO:0004527">
    <property type="term" value="F:exonuclease activity"/>
    <property type="evidence" value="ECO:0007669"/>
    <property type="project" value="UniProtKB-KW"/>
</dbReference>
<reference evidence="12 13" key="1">
    <citation type="submission" date="2019-05" db="EMBL/GenBank/DDBJ databases">
        <title>Mumia sp. nov., isolated from the intestinal contents of plateau pika (Ochotona curzoniae) in the Qinghai-Tibet plateau of China.</title>
        <authorList>
            <person name="Tian Z."/>
        </authorList>
    </citation>
    <scope>NUCLEOTIDE SEQUENCE [LARGE SCALE GENOMIC DNA]</scope>
    <source>
        <strain evidence="13">527</strain>
    </source>
</reference>
<evidence type="ECO:0000256" key="6">
    <source>
        <dbReference type="ARBA" id="ARBA00022839"/>
    </source>
</evidence>
<dbReference type="PANTHER" id="PTHR43788:SF8">
    <property type="entry name" value="DNA-BINDING PROTEIN SMUBP-2"/>
    <property type="match status" value="1"/>
</dbReference>
<sequence>MFVLDGHVVWSASDLTLASECEFAFLRSLDARLGRAAPVAGGDDAMLTHIARLGDAHEARELDRLRRTLGGDAIAEIARVGPPTVERLHALAETTRAALSSDARVVYQAGFYDGEFHGYADFVERGEGGWVVCDVKLAREARAKALLQLAAYADQLDRAHLPVAPAVVLLLGDGRRESFPLDEVMPVFRARRERLRRLVAEHHAEDAPVAWGDERYVACGRCEACAEAIAATGDVLVVAGLRVDHRKRLRAAGIATLDDLVATTEAPHGMPQAMFARLHAQARLQQHQRDAGPGPDGRPQVTYEVVAPTHLEALPPPSQGDVFFDFEGDPLYHESDLTEWGLEYLWGVMEAPPPGESRGPFRPWWAHDRVGERAALVSFLDYLTERLERFPDLHVYHYAPYETSALKRLVARYATRERELDALLRKGVFVDLYAVVRGSVRVSQPSYSIKKLEPLYMGSDELRAGEVQAGDASIVEYHAYRAMVEDGRLAEADKRLAELADYNEYDCLSTLRLRDWLLRVGAEAGLTPRPVPVPVPAPGTEDEEPGDDAALAKDLLDRAGPVDRGERTAEQQAYAMLAAALGYYRRESLPFWWAHFDRLRAPVDEWAASRDVFVVENAVVVEDWQAEGRKLARRTLRLSGEWGPGTTIGDGEGAFLLYDLPGPEGGKTSVDGVRAYTPTVDGITAAPHEGDDADDADVSDAVLVREKATRAIGPHSWLPTAITPGPPPPAESIRVAIGECAAASLGGTALPDGPAYDVMARRAPRLRTLRALPQTGDVVADLVTALRDLDSSYVPVQGPPGTGKTHTAARVIRRLVEEHGWRVGVVAQSHAVVEHVLDKTVEAGLDASRVGKPKARTVGPAWKRLPDHGVATFLEESEGVGCVVGGTAWDFTNADRISRGSLDLLVVDEAGQFALAPTIGVATAAQRLLLLGDPQQLPQVSQGTHGEPVDTSALGWVMEGRAAMPTDLGYFLGTSYRMHPELCAAVSDLAYAGALSAHPCTAERSLEDVEPGVATVVVEHHGNRTASVEEAAQVAVRVRELLGTTWTPGRDAPTRPLGQADILVVAPFNAQVHLLRRVLADAGVEEVRVGTVDKFQGQEAPVVLVSMAASSPEDVPRGMGFLLDRHRINVAISRAQWRAEILRSAALTAYMPRTPEGVLDLGAFLRV</sequence>
<dbReference type="PANTHER" id="PTHR43788">
    <property type="entry name" value="DNA2/NAM7 HELICASE FAMILY MEMBER"/>
    <property type="match status" value="1"/>
</dbReference>
<dbReference type="InterPro" id="IPR041679">
    <property type="entry name" value="DNA2/NAM7-like_C"/>
</dbReference>
<dbReference type="CDD" id="cd17934">
    <property type="entry name" value="DEXXQc_Upf1-like"/>
    <property type="match status" value="1"/>
</dbReference>
<dbReference type="GO" id="GO:0006281">
    <property type="term" value="P:DNA repair"/>
    <property type="evidence" value="ECO:0007669"/>
    <property type="project" value="UniProtKB-KW"/>
</dbReference>
<keyword evidence="6" id="KW-0269">Exonuclease</keyword>
<proteinExistence type="predicted"/>
<keyword evidence="8" id="KW-0234">DNA repair</keyword>
<name>A0A5C4MQ46_9ACTN</name>
<evidence type="ECO:0000256" key="8">
    <source>
        <dbReference type="ARBA" id="ARBA00023204"/>
    </source>
</evidence>
<dbReference type="InterPro" id="IPR038720">
    <property type="entry name" value="YprB_RNase_H-like_dom"/>
</dbReference>
<dbReference type="InterPro" id="IPR047187">
    <property type="entry name" value="SF1_C_Upf1"/>
</dbReference>
<dbReference type="EMBL" id="VDFR01000065">
    <property type="protein sequence ID" value="TNC45884.1"/>
    <property type="molecule type" value="Genomic_DNA"/>
</dbReference>
<evidence type="ECO:0000259" key="9">
    <source>
        <dbReference type="Pfam" id="PF12705"/>
    </source>
</evidence>
<dbReference type="OrthoDB" id="3197455at2"/>
<dbReference type="Pfam" id="PF13604">
    <property type="entry name" value="AAA_30"/>
    <property type="match status" value="1"/>
</dbReference>
<comment type="caution">
    <text evidence="12">The sequence shown here is derived from an EMBL/GenBank/DDBJ whole genome shotgun (WGS) entry which is preliminary data.</text>
</comment>
<keyword evidence="2" id="KW-0547">Nucleotide-binding</keyword>
<dbReference type="NCBIfam" id="TIGR03491">
    <property type="entry name" value="TM0106 family RecB-like putative nuclease"/>
    <property type="match status" value="1"/>
</dbReference>
<dbReference type="InterPro" id="IPR050534">
    <property type="entry name" value="Coronavir_polyprotein_1ab"/>
</dbReference>